<comment type="caution">
    <text evidence="6">The sequence shown here is derived from an EMBL/GenBank/DDBJ whole genome shotgun (WGS) entry which is preliminary data.</text>
</comment>
<evidence type="ECO:0000256" key="4">
    <source>
        <dbReference type="ARBA" id="ARBA00023136"/>
    </source>
</evidence>
<dbReference type="GO" id="GO:0005886">
    <property type="term" value="C:plasma membrane"/>
    <property type="evidence" value="ECO:0007669"/>
    <property type="project" value="TreeGrafter"/>
</dbReference>
<feature type="transmembrane region" description="Helical" evidence="5">
    <location>
        <begin position="35"/>
        <end position="56"/>
    </location>
</feature>
<evidence type="ECO:0000313" key="6">
    <source>
        <dbReference type="EMBL" id="KAK3097304.1"/>
    </source>
</evidence>
<dbReference type="AlphaFoldDB" id="A0AA89BWT2"/>
<feature type="transmembrane region" description="Helical" evidence="5">
    <location>
        <begin position="178"/>
        <end position="198"/>
    </location>
</feature>
<sequence length="297" mass="32383">MVLLFVGTLGFGLLPFLLSKCLKKKKISSEKYEKIIGYLNSFAGGVFLGTSVLHLLPEAVEEFEHDISYEYPIAEAITCAGFLLVMFVEQAMIYCSSADSSLHRSHGHNNQSMQNDESPNEVKNQNVFGIESSQNPDTSEKRTDKKSRFRSLIVILALSLHVIFEGIVVGTQNSEDDVWILLGILSLHKCIVAFSVGINIELNISSFKKAFAALFVFSIIAPIGVAIGIVVTETGTGNSHGIAAGVLQSLATGTFLYVTFFEMLQKEVGHGKSILKVICVTIGFLVIVGIQFLPDKD</sequence>
<keyword evidence="3 5" id="KW-1133">Transmembrane helix</keyword>
<dbReference type="GO" id="GO:0005385">
    <property type="term" value="F:zinc ion transmembrane transporter activity"/>
    <property type="evidence" value="ECO:0007669"/>
    <property type="project" value="TreeGrafter"/>
</dbReference>
<evidence type="ECO:0000256" key="2">
    <source>
        <dbReference type="ARBA" id="ARBA00022692"/>
    </source>
</evidence>
<dbReference type="EMBL" id="VSWD01000007">
    <property type="protein sequence ID" value="KAK3097304.1"/>
    <property type="molecule type" value="Genomic_DNA"/>
</dbReference>
<reference evidence="6" key="1">
    <citation type="submission" date="2019-08" db="EMBL/GenBank/DDBJ databases">
        <title>The improved chromosome-level genome for the pearl oyster Pinctada fucata martensii using PacBio sequencing and Hi-C.</title>
        <authorList>
            <person name="Zheng Z."/>
        </authorList>
    </citation>
    <scope>NUCLEOTIDE SEQUENCE</scope>
    <source>
        <strain evidence="6">ZZ-2019</strain>
        <tissue evidence="6">Adductor muscle</tissue>
    </source>
</reference>
<feature type="transmembrane region" description="Helical" evidence="5">
    <location>
        <begin position="210"/>
        <end position="230"/>
    </location>
</feature>
<evidence type="ECO:0000256" key="5">
    <source>
        <dbReference type="SAM" id="Phobius"/>
    </source>
</evidence>
<dbReference type="PANTHER" id="PTHR11040:SF140">
    <property type="entry name" value="ZRT (ZRT), IRT- (IRT-) LIKE PROTEIN TRANSPORTER"/>
    <property type="match status" value="1"/>
</dbReference>
<evidence type="ECO:0000256" key="1">
    <source>
        <dbReference type="ARBA" id="ARBA00004141"/>
    </source>
</evidence>
<feature type="transmembrane region" description="Helical" evidence="5">
    <location>
        <begin position="242"/>
        <end position="261"/>
    </location>
</feature>
<accession>A0AA89BWT2</accession>
<dbReference type="PANTHER" id="PTHR11040">
    <property type="entry name" value="ZINC/IRON TRANSPORTER"/>
    <property type="match status" value="1"/>
</dbReference>
<organism evidence="6 7">
    <name type="scientific">Pinctada imbricata</name>
    <name type="common">Atlantic pearl-oyster</name>
    <name type="synonym">Pinctada martensii</name>
    <dbReference type="NCBI Taxonomy" id="66713"/>
    <lineage>
        <taxon>Eukaryota</taxon>
        <taxon>Metazoa</taxon>
        <taxon>Spiralia</taxon>
        <taxon>Lophotrochozoa</taxon>
        <taxon>Mollusca</taxon>
        <taxon>Bivalvia</taxon>
        <taxon>Autobranchia</taxon>
        <taxon>Pteriomorphia</taxon>
        <taxon>Pterioida</taxon>
        <taxon>Pterioidea</taxon>
        <taxon>Pteriidae</taxon>
        <taxon>Pinctada</taxon>
    </lineage>
</organism>
<gene>
    <name evidence="6" type="ORF">FSP39_008515</name>
</gene>
<protein>
    <submittedName>
        <fullName evidence="6">Uncharacterized protein</fullName>
    </submittedName>
</protein>
<dbReference type="InterPro" id="IPR003689">
    <property type="entry name" value="ZIP"/>
</dbReference>
<evidence type="ECO:0000313" key="7">
    <source>
        <dbReference type="Proteomes" id="UP001186944"/>
    </source>
</evidence>
<name>A0AA89BWT2_PINIB</name>
<keyword evidence="2 5" id="KW-0812">Transmembrane</keyword>
<feature type="transmembrane region" description="Helical" evidence="5">
    <location>
        <begin position="273"/>
        <end position="293"/>
    </location>
</feature>
<dbReference type="Pfam" id="PF02535">
    <property type="entry name" value="Zip"/>
    <property type="match status" value="1"/>
</dbReference>
<evidence type="ECO:0000256" key="3">
    <source>
        <dbReference type="ARBA" id="ARBA00022989"/>
    </source>
</evidence>
<keyword evidence="7" id="KW-1185">Reference proteome</keyword>
<comment type="subcellular location">
    <subcellularLocation>
        <location evidence="1">Membrane</location>
        <topology evidence="1">Multi-pass membrane protein</topology>
    </subcellularLocation>
</comment>
<feature type="transmembrane region" description="Helical" evidence="5">
    <location>
        <begin position="151"/>
        <end position="172"/>
    </location>
</feature>
<keyword evidence="4 5" id="KW-0472">Membrane</keyword>
<dbReference type="Proteomes" id="UP001186944">
    <property type="component" value="Unassembled WGS sequence"/>
</dbReference>
<proteinExistence type="predicted"/>